<dbReference type="GO" id="GO:0008483">
    <property type="term" value="F:transaminase activity"/>
    <property type="evidence" value="ECO:0007669"/>
    <property type="project" value="UniProtKB-KW"/>
</dbReference>
<gene>
    <name evidence="2" type="ORF">ACFPB0_04070</name>
</gene>
<protein>
    <submittedName>
        <fullName evidence="2">Aminotransferase class I/II-fold pyridoxal phosphate-dependent enzyme</fullName>
    </submittedName>
</protein>
<dbReference type="InterPro" id="IPR015424">
    <property type="entry name" value="PyrdxlP-dep_Trfase"/>
</dbReference>
<dbReference type="Pfam" id="PF01041">
    <property type="entry name" value="DegT_DnrJ_EryC1"/>
    <property type="match status" value="1"/>
</dbReference>
<comment type="similarity">
    <text evidence="1">Belongs to the DegT/DnrJ/EryC1 family.</text>
</comment>
<dbReference type="Proteomes" id="UP001596024">
    <property type="component" value="Unassembled WGS sequence"/>
</dbReference>
<keyword evidence="2" id="KW-0032">Aminotransferase</keyword>
<sequence length="386" mass="41246">MSRNLPAIPLAIPNIGAGEAKNLQACVDTNFVSSVGPFVTEFEERVAALSGSSAGVAMGAGTQALHMALRATDIGPGDLVILPSFTFIASANAISHSGATPWLMDIDPASWTLDPETVRTALKTHTEMRGGTLRHKASGMRVAAMIPVYTLGTPADMDALGSIASEYGLVIIADAAAAIGVDYRGQPIGPKAHMTCYSFNGNKTITCGGGGMVVGDDPMLMKRVRHLSTTARVSPNYEHDMVGYNYRMTNVQAAIGCAQLDRLNDFLAVKRRIRARYNDAFSGQTGVGVFPQPEDRESACWFSGLVLEDDALPPVNDVCARLKEHNIEARPFWMPVHMQAPYAQAIREACPVTEGVWQRILTLPCSTSLSPADQERVIAAVEAALS</sequence>
<dbReference type="CDD" id="cd00616">
    <property type="entry name" value="AHBA_syn"/>
    <property type="match status" value="1"/>
</dbReference>
<dbReference type="InterPro" id="IPR000653">
    <property type="entry name" value="DegT/StrS_aminotransferase"/>
</dbReference>
<dbReference type="SUPFAM" id="SSF53383">
    <property type="entry name" value="PLP-dependent transferases"/>
    <property type="match status" value="1"/>
</dbReference>
<dbReference type="InterPro" id="IPR015421">
    <property type="entry name" value="PyrdxlP-dep_Trfase_major"/>
</dbReference>
<keyword evidence="3" id="KW-1185">Reference proteome</keyword>
<dbReference type="RefSeq" id="WP_371392205.1">
    <property type="nucleotide sequence ID" value="NZ_CP163421.1"/>
</dbReference>
<dbReference type="EMBL" id="JBHSGQ010000001">
    <property type="protein sequence ID" value="MFC4724461.1"/>
    <property type="molecule type" value="Genomic_DNA"/>
</dbReference>
<dbReference type="Gene3D" id="3.40.640.10">
    <property type="entry name" value="Type I PLP-dependent aspartate aminotransferase-like (Major domain)"/>
    <property type="match status" value="1"/>
</dbReference>
<dbReference type="PANTHER" id="PTHR30244:SF30">
    <property type="entry name" value="BLR5990 PROTEIN"/>
    <property type="match status" value="1"/>
</dbReference>
<evidence type="ECO:0000313" key="3">
    <source>
        <dbReference type="Proteomes" id="UP001596024"/>
    </source>
</evidence>
<keyword evidence="1" id="KW-0663">Pyridoxal phosphate</keyword>
<reference evidence="3" key="1">
    <citation type="journal article" date="2019" name="Int. J. Syst. Evol. Microbiol.">
        <title>The Global Catalogue of Microorganisms (GCM) 10K type strain sequencing project: providing services to taxonomists for standard genome sequencing and annotation.</title>
        <authorList>
            <consortium name="The Broad Institute Genomics Platform"/>
            <consortium name="The Broad Institute Genome Sequencing Center for Infectious Disease"/>
            <person name="Wu L."/>
            <person name="Ma J."/>
        </authorList>
    </citation>
    <scope>NUCLEOTIDE SEQUENCE [LARGE SCALE GENOMIC DNA]</scope>
    <source>
        <strain evidence="3">CCUG 62981</strain>
    </source>
</reference>
<name>A0ABV9N9C6_9PROT</name>
<proteinExistence type="inferred from homology"/>
<keyword evidence="2" id="KW-0808">Transferase</keyword>
<accession>A0ABV9N9C6</accession>
<dbReference type="PIRSF" id="PIRSF000390">
    <property type="entry name" value="PLP_StrS"/>
    <property type="match status" value="1"/>
</dbReference>
<evidence type="ECO:0000256" key="1">
    <source>
        <dbReference type="RuleBase" id="RU004508"/>
    </source>
</evidence>
<organism evidence="2 3">
    <name type="scientific">Glycocaulis abyssi</name>
    <dbReference type="NCBI Taxonomy" id="1433403"/>
    <lineage>
        <taxon>Bacteria</taxon>
        <taxon>Pseudomonadati</taxon>
        <taxon>Pseudomonadota</taxon>
        <taxon>Alphaproteobacteria</taxon>
        <taxon>Maricaulales</taxon>
        <taxon>Maricaulaceae</taxon>
        <taxon>Glycocaulis</taxon>
    </lineage>
</organism>
<dbReference type="PANTHER" id="PTHR30244">
    <property type="entry name" value="TRANSAMINASE"/>
    <property type="match status" value="1"/>
</dbReference>
<comment type="caution">
    <text evidence="2">The sequence shown here is derived from an EMBL/GenBank/DDBJ whole genome shotgun (WGS) entry which is preliminary data.</text>
</comment>
<evidence type="ECO:0000313" key="2">
    <source>
        <dbReference type="EMBL" id="MFC4724461.1"/>
    </source>
</evidence>